<dbReference type="SMART" id="SM00387">
    <property type="entry name" value="HATPase_c"/>
    <property type="match status" value="1"/>
</dbReference>
<dbReference type="InterPro" id="IPR001610">
    <property type="entry name" value="PAC"/>
</dbReference>
<name>A0A6J4VPF3_9BACT</name>
<dbReference type="GO" id="GO:0005886">
    <property type="term" value="C:plasma membrane"/>
    <property type="evidence" value="ECO:0007669"/>
    <property type="project" value="UniProtKB-SubCell"/>
</dbReference>
<keyword evidence="6" id="KW-0597">Phosphoprotein</keyword>
<dbReference type="InterPro" id="IPR035965">
    <property type="entry name" value="PAS-like_dom_sf"/>
</dbReference>
<dbReference type="InterPro" id="IPR036097">
    <property type="entry name" value="HisK_dim/P_sf"/>
</dbReference>
<dbReference type="SMART" id="SM00388">
    <property type="entry name" value="HisKA"/>
    <property type="match status" value="1"/>
</dbReference>
<dbReference type="Gene3D" id="2.10.70.100">
    <property type="match status" value="1"/>
</dbReference>
<dbReference type="Pfam" id="PF00512">
    <property type="entry name" value="HisKA"/>
    <property type="match status" value="1"/>
</dbReference>
<dbReference type="Pfam" id="PF08448">
    <property type="entry name" value="PAS_4"/>
    <property type="match status" value="1"/>
</dbReference>
<dbReference type="PANTHER" id="PTHR43047">
    <property type="entry name" value="TWO-COMPONENT HISTIDINE PROTEIN KINASE"/>
    <property type="match status" value="1"/>
</dbReference>
<evidence type="ECO:0000259" key="18">
    <source>
        <dbReference type="PROSITE" id="PS50109"/>
    </source>
</evidence>
<keyword evidence="14" id="KW-0902">Two-component regulatory system</keyword>
<reference evidence="21" key="1">
    <citation type="submission" date="2020-02" db="EMBL/GenBank/DDBJ databases">
        <authorList>
            <person name="Meier V. D."/>
        </authorList>
    </citation>
    <scope>NUCLEOTIDE SEQUENCE</scope>
    <source>
        <strain evidence="21">AVDCRST_MAG59</strain>
    </source>
</reference>
<dbReference type="SUPFAM" id="SSF55785">
    <property type="entry name" value="PYP-like sensor domain (PAS domain)"/>
    <property type="match status" value="4"/>
</dbReference>
<dbReference type="PROSITE" id="PS50112">
    <property type="entry name" value="PAS"/>
    <property type="match status" value="4"/>
</dbReference>
<dbReference type="CDD" id="cd00130">
    <property type="entry name" value="PAS"/>
    <property type="match status" value="4"/>
</dbReference>
<organism evidence="21">
    <name type="scientific">uncultured Thermomicrobiales bacterium</name>
    <dbReference type="NCBI Taxonomy" id="1645740"/>
    <lineage>
        <taxon>Bacteria</taxon>
        <taxon>Pseudomonadati</taxon>
        <taxon>Thermomicrobiota</taxon>
        <taxon>Thermomicrobia</taxon>
        <taxon>Thermomicrobiales</taxon>
        <taxon>environmental samples</taxon>
    </lineage>
</organism>
<evidence type="ECO:0000256" key="17">
    <source>
        <dbReference type="SAM" id="Coils"/>
    </source>
</evidence>
<dbReference type="AlphaFoldDB" id="A0A6J4VPF3"/>
<feature type="domain" description="PAC" evidence="20">
    <location>
        <begin position="649"/>
        <end position="701"/>
    </location>
</feature>
<keyword evidence="11" id="KW-0418">Kinase</keyword>
<dbReference type="Pfam" id="PF08447">
    <property type="entry name" value="PAS_3"/>
    <property type="match status" value="3"/>
</dbReference>
<dbReference type="Gene3D" id="3.30.450.40">
    <property type="match status" value="1"/>
</dbReference>
<dbReference type="InterPro" id="IPR000014">
    <property type="entry name" value="PAS"/>
</dbReference>
<dbReference type="SUPFAM" id="SSF47384">
    <property type="entry name" value="Homodimeric domain of signal transducing histidine kinase"/>
    <property type="match status" value="1"/>
</dbReference>
<dbReference type="InterPro" id="IPR036890">
    <property type="entry name" value="HATPase_C_sf"/>
</dbReference>
<dbReference type="GO" id="GO:0005524">
    <property type="term" value="F:ATP binding"/>
    <property type="evidence" value="ECO:0007669"/>
    <property type="project" value="UniProtKB-KW"/>
</dbReference>
<evidence type="ECO:0000256" key="7">
    <source>
        <dbReference type="ARBA" id="ARBA00022679"/>
    </source>
</evidence>
<dbReference type="SUPFAM" id="SSF55781">
    <property type="entry name" value="GAF domain-like"/>
    <property type="match status" value="1"/>
</dbReference>
<evidence type="ECO:0000256" key="14">
    <source>
        <dbReference type="ARBA" id="ARBA00023012"/>
    </source>
</evidence>
<dbReference type="Gene3D" id="3.30.565.10">
    <property type="entry name" value="Histidine kinase-like ATPase, C-terminal domain"/>
    <property type="match status" value="1"/>
</dbReference>
<dbReference type="InterPro" id="IPR013655">
    <property type="entry name" value="PAS_fold_3"/>
</dbReference>
<feature type="domain" description="PAS" evidence="19">
    <location>
        <begin position="27"/>
        <end position="90"/>
    </location>
</feature>
<dbReference type="InterPro" id="IPR029016">
    <property type="entry name" value="GAF-like_dom_sf"/>
</dbReference>
<feature type="domain" description="PAS" evidence="19">
    <location>
        <begin position="446"/>
        <end position="482"/>
    </location>
</feature>
<dbReference type="SUPFAM" id="SSF55874">
    <property type="entry name" value="ATPase domain of HSP90 chaperone/DNA topoisomerase II/histidine kinase"/>
    <property type="match status" value="1"/>
</dbReference>
<keyword evidence="8" id="KW-0812">Transmembrane</keyword>
<evidence type="ECO:0000256" key="15">
    <source>
        <dbReference type="ARBA" id="ARBA00023136"/>
    </source>
</evidence>
<keyword evidence="5" id="KW-0997">Cell inner membrane</keyword>
<evidence type="ECO:0000256" key="1">
    <source>
        <dbReference type="ARBA" id="ARBA00000085"/>
    </source>
</evidence>
<keyword evidence="9" id="KW-0677">Repeat</keyword>
<dbReference type="NCBIfam" id="TIGR00229">
    <property type="entry name" value="sensory_box"/>
    <property type="match status" value="4"/>
</dbReference>
<keyword evidence="10" id="KW-0547">Nucleotide-binding</keyword>
<dbReference type="PRINTS" id="PR00344">
    <property type="entry name" value="BCTRLSENSOR"/>
</dbReference>
<evidence type="ECO:0000259" key="20">
    <source>
        <dbReference type="PROSITE" id="PS50113"/>
    </source>
</evidence>
<evidence type="ECO:0000256" key="4">
    <source>
        <dbReference type="ARBA" id="ARBA00022475"/>
    </source>
</evidence>
<evidence type="ECO:0000256" key="16">
    <source>
        <dbReference type="ARBA" id="ARBA00023306"/>
    </source>
</evidence>
<dbReference type="FunFam" id="3.30.565.10:FF:000010">
    <property type="entry name" value="Sensor histidine kinase RcsC"/>
    <property type="match status" value="1"/>
</dbReference>
<dbReference type="InterPro" id="IPR003661">
    <property type="entry name" value="HisK_dim/P_dom"/>
</dbReference>
<feature type="coiled-coil region" evidence="17">
    <location>
        <begin position="685"/>
        <end position="712"/>
    </location>
</feature>
<evidence type="ECO:0000256" key="5">
    <source>
        <dbReference type="ARBA" id="ARBA00022519"/>
    </source>
</evidence>
<evidence type="ECO:0000256" key="13">
    <source>
        <dbReference type="ARBA" id="ARBA00022989"/>
    </source>
</evidence>
<dbReference type="CDD" id="cd16922">
    <property type="entry name" value="HATPase_EvgS-ArcB-TorS-like"/>
    <property type="match status" value="1"/>
</dbReference>
<keyword evidence="4" id="KW-1003">Cell membrane</keyword>
<dbReference type="GO" id="GO:0000155">
    <property type="term" value="F:phosphorelay sensor kinase activity"/>
    <property type="evidence" value="ECO:0007669"/>
    <property type="project" value="InterPro"/>
</dbReference>
<evidence type="ECO:0000313" key="21">
    <source>
        <dbReference type="EMBL" id="CAA9581433.1"/>
    </source>
</evidence>
<keyword evidence="16" id="KW-0131">Cell cycle</keyword>
<dbReference type="PROSITE" id="PS50113">
    <property type="entry name" value="PAC"/>
    <property type="match status" value="4"/>
</dbReference>
<feature type="domain" description="PAS" evidence="19">
    <location>
        <begin position="574"/>
        <end position="646"/>
    </location>
</feature>
<proteinExistence type="predicted"/>
<dbReference type="SMART" id="SM00065">
    <property type="entry name" value="GAF"/>
    <property type="match status" value="1"/>
</dbReference>
<dbReference type="Gene3D" id="3.30.450.20">
    <property type="entry name" value="PAS domain"/>
    <property type="match status" value="4"/>
</dbReference>
<evidence type="ECO:0000256" key="10">
    <source>
        <dbReference type="ARBA" id="ARBA00022741"/>
    </source>
</evidence>
<feature type="domain" description="PAC" evidence="20">
    <location>
        <begin position="91"/>
        <end position="145"/>
    </location>
</feature>
<evidence type="ECO:0000256" key="8">
    <source>
        <dbReference type="ARBA" id="ARBA00022692"/>
    </source>
</evidence>
<dbReference type="InterPro" id="IPR000700">
    <property type="entry name" value="PAS-assoc_C"/>
</dbReference>
<dbReference type="FunFam" id="2.10.70.100:FF:000001">
    <property type="entry name" value="Sensory transduction histidine kinase"/>
    <property type="match status" value="1"/>
</dbReference>
<keyword evidence="15" id="KW-0472">Membrane</keyword>
<comment type="catalytic activity">
    <reaction evidence="1">
        <text>ATP + protein L-histidine = ADP + protein N-phospho-L-histidine.</text>
        <dbReference type="EC" id="2.7.13.3"/>
    </reaction>
</comment>
<dbReference type="InterPro" id="IPR005467">
    <property type="entry name" value="His_kinase_dom"/>
</dbReference>
<dbReference type="Pfam" id="PF02518">
    <property type="entry name" value="HATPase_c"/>
    <property type="match status" value="1"/>
</dbReference>
<accession>A0A6J4VPF3</accession>
<dbReference type="CDD" id="cd00082">
    <property type="entry name" value="HisKA"/>
    <property type="match status" value="1"/>
</dbReference>
<evidence type="ECO:0000256" key="3">
    <source>
        <dbReference type="ARBA" id="ARBA00012438"/>
    </source>
</evidence>
<dbReference type="EMBL" id="CADCWF010000347">
    <property type="protein sequence ID" value="CAA9581433.1"/>
    <property type="molecule type" value="Genomic_DNA"/>
</dbReference>
<evidence type="ECO:0000256" key="11">
    <source>
        <dbReference type="ARBA" id="ARBA00022777"/>
    </source>
</evidence>
<dbReference type="SMART" id="SM00091">
    <property type="entry name" value="PAS"/>
    <property type="match status" value="4"/>
</dbReference>
<feature type="domain" description="PAC" evidence="20">
    <location>
        <begin position="393"/>
        <end position="445"/>
    </location>
</feature>
<gene>
    <name evidence="21" type="ORF">AVDCRST_MAG59-4819</name>
</gene>
<evidence type="ECO:0000259" key="19">
    <source>
        <dbReference type="PROSITE" id="PS50112"/>
    </source>
</evidence>
<evidence type="ECO:0000256" key="12">
    <source>
        <dbReference type="ARBA" id="ARBA00022840"/>
    </source>
</evidence>
<keyword evidence="13" id="KW-1133">Transmembrane helix</keyword>
<keyword evidence="7" id="KW-0808">Transferase</keyword>
<dbReference type="EC" id="2.7.13.3" evidence="3"/>
<comment type="subcellular location">
    <subcellularLocation>
        <location evidence="2">Cell inner membrane</location>
        <topology evidence="2">Multi-pass membrane protein</topology>
    </subcellularLocation>
</comment>
<dbReference type="InterPro" id="IPR003594">
    <property type="entry name" value="HATPase_dom"/>
</dbReference>
<dbReference type="InterPro" id="IPR003018">
    <property type="entry name" value="GAF"/>
</dbReference>
<protein>
    <recommendedName>
        <fullName evidence="3">histidine kinase</fullName>
        <ecNumber evidence="3">2.7.13.3</ecNumber>
    </recommendedName>
</protein>
<dbReference type="Pfam" id="PF13185">
    <property type="entry name" value="GAF_2"/>
    <property type="match status" value="1"/>
</dbReference>
<feature type="domain" description="PAC" evidence="20">
    <location>
        <begin position="515"/>
        <end position="573"/>
    </location>
</feature>
<dbReference type="SMART" id="SM00086">
    <property type="entry name" value="PAC"/>
    <property type="match status" value="4"/>
</dbReference>
<evidence type="ECO:0000256" key="6">
    <source>
        <dbReference type="ARBA" id="ARBA00022553"/>
    </source>
</evidence>
<evidence type="ECO:0000256" key="9">
    <source>
        <dbReference type="ARBA" id="ARBA00022737"/>
    </source>
</evidence>
<sequence length="944" mass="102202">MEAAGESGRAAARVGDGQRGAGWALAVLEHAYDIVLLLDGAGRVAYVNAAVERLLGIPPPALLGRSALDRVHPEDAETVRGRIAAHLAGAETAEPMIYRLRHADGSWRWVESIAASRLDDPAVRGVVVSTRDATERVRTEAALRDCERRAREHLAAADRAARELALLDRVRAALARQLDLPTLFRSVVEAVAETFGYSQVSLYLREGDESVLQHQVGYDRVLARIPVTVGVSGRVIRTGRPVLLEDVAADPAFLGAIEGIHSEVCVPLRDGDRVVGFLNLESTDGGRLGPGDLRLMEALAEHVGIAIGRTRAYQQARLSEERFRTAFASSAMGTALVGLDGRWLTVNRALCEIVGYTEEELQRRTFQEITHPDDLAEDARLIGLLLAGEIPAIRFEKRYIHQRGYPVWVFVTGSLVRDDDGAPLSFLAQVQDITERRRAAAELAAERDLLDRLLEHLPEAVYVKDAASRFLRLNPTAARLLGANDPAEVLGKTDFDFFSEPMARAYFEAEQQVVATGEPRFNQLETHGEDGPAPAWWLNSTVPLRDAGGAIVGLVGSSREVTERLRAEAELRASEERLRLALEAASMASWDWDAATGAAVRSAAMPALFGLPAEAANAPRQRYRDLVHPDDRPKLRAADRRLTTDHGTYEVEYRVVRPDGQVRWLRDRGVAFLGADGALARVLGITQDVTERKRAEEELVAAKEAAEEANRLKGAFLSTMSHELRTPMNAIIGYAHLLLDGLSGPLRPSQADDVRQIADGADRLLGLIDDVLDLSRIEAGRLDLTAEPVDLTAVVAEVTAQMAPLASRKGLDVVVDPAPGLPAVRADPLRVRQILLNLVGNAVKFTEAGSVRVTSRATEDGVEVAVTDTGIGIAPEVLPHVFDEFRQADTGTTRRYGGSGLGLAISRRLAELHGGTIAAESTPGVGSAFTLRLPVDAGDERPAG</sequence>
<keyword evidence="17" id="KW-0175">Coiled coil</keyword>
<evidence type="ECO:0000256" key="2">
    <source>
        <dbReference type="ARBA" id="ARBA00004429"/>
    </source>
</evidence>
<dbReference type="InterPro" id="IPR004358">
    <property type="entry name" value="Sig_transdc_His_kin-like_C"/>
</dbReference>
<dbReference type="FunFam" id="1.10.287.130:FF:000038">
    <property type="entry name" value="Sensory transduction histidine kinase"/>
    <property type="match status" value="1"/>
</dbReference>
<dbReference type="PROSITE" id="PS50109">
    <property type="entry name" value="HIS_KIN"/>
    <property type="match status" value="1"/>
</dbReference>
<feature type="domain" description="Histidine kinase" evidence="18">
    <location>
        <begin position="719"/>
        <end position="937"/>
    </location>
</feature>
<dbReference type="InterPro" id="IPR013656">
    <property type="entry name" value="PAS_4"/>
</dbReference>
<dbReference type="Gene3D" id="1.10.287.130">
    <property type="match status" value="1"/>
</dbReference>
<feature type="domain" description="PAS" evidence="19">
    <location>
        <begin position="319"/>
        <end position="389"/>
    </location>
</feature>
<keyword evidence="12" id="KW-0067">ATP-binding</keyword>